<evidence type="ECO:0000256" key="2">
    <source>
        <dbReference type="ARBA" id="ARBA00022692"/>
    </source>
</evidence>
<dbReference type="Pfam" id="PF02535">
    <property type="entry name" value="Zip"/>
    <property type="match status" value="1"/>
</dbReference>
<feature type="transmembrane region" description="Helical" evidence="5">
    <location>
        <begin position="188"/>
        <end position="208"/>
    </location>
</feature>
<dbReference type="PANTHER" id="PTHR11040:SF140">
    <property type="entry name" value="ZRT (ZRT), IRT- (IRT-) LIKE PROTEIN TRANSPORTER"/>
    <property type="match status" value="1"/>
</dbReference>
<dbReference type="GO" id="GO:0005385">
    <property type="term" value="F:zinc ion transmembrane transporter activity"/>
    <property type="evidence" value="ECO:0007669"/>
    <property type="project" value="TreeGrafter"/>
</dbReference>
<proteinExistence type="predicted"/>
<reference evidence="6" key="1">
    <citation type="submission" date="2021-09" db="EMBL/GenBank/DDBJ databases">
        <authorList>
            <consortium name="AG Swart"/>
            <person name="Singh M."/>
            <person name="Singh A."/>
            <person name="Seah K."/>
            <person name="Emmerich C."/>
        </authorList>
    </citation>
    <scope>NUCLEOTIDE SEQUENCE</scope>
    <source>
        <strain evidence="6">ATCC30299</strain>
    </source>
</reference>
<dbReference type="PANTHER" id="PTHR11040">
    <property type="entry name" value="ZINC/IRON TRANSPORTER"/>
    <property type="match status" value="1"/>
</dbReference>
<feature type="transmembrane region" description="Helical" evidence="5">
    <location>
        <begin position="163"/>
        <end position="182"/>
    </location>
</feature>
<dbReference type="Proteomes" id="UP001162131">
    <property type="component" value="Unassembled WGS sequence"/>
</dbReference>
<feature type="transmembrane region" description="Helical" evidence="5">
    <location>
        <begin position="76"/>
        <end position="96"/>
    </location>
</feature>
<gene>
    <name evidence="6" type="ORF">BSTOLATCC_MIC44332</name>
</gene>
<feature type="transmembrane region" description="Helical" evidence="5">
    <location>
        <begin position="245"/>
        <end position="263"/>
    </location>
</feature>
<dbReference type="EMBL" id="CAJZBQ010000044">
    <property type="protein sequence ID" value="CAG9327704.1"/>
    <property type="molecule type" value="Genomic_DNA"/>
</dbReference>
<comment type="subcellular location">
    <subcellularLocation>
        <location evidence="1">Membrane</location>
        <topology evidence="1">Multi-pass membrane protein</topology>
    </subcellularLocation>
</comment>
<evidence type="ECO:0000313" key="6">
    <source>
        <dbReference type="EMBL" id="CAG9327704.1"/>
    </source>
</evidence>
<sequence>MDELLMMKIIFLFIICFGGLIFGILPIYSRFFHKGLKWAYLGSCFSGGIFLSVAIADLLPEATKKSEEAIGSRFPLASVLVLTGYSLILFIEKLAFSSEHHHRHHHHSTVHMKKETTISMAIPQKKLEINSISITLEDIKDNLIDDEPESPDIVESSNSISGIILAIALSIHNLLEGIAVGLQSDEAGFINIVTAVMFHHFFAAFALGINIKDLDKKESLPLLSIFVLSEPIGVAIGIGMSSADVPILSAIFLSLCTGTFLYISCSEIIVEEFSHSVYKYQKYFSYLLGVVLFVSLITIFHE</sequence>
<feature type="transmembrane region" description="Helical" evidence="5">
    <location>
        <begin position="6"/>
        <end position="26"/>
    </location>
</feature>
<evidence type="ECO:0000256" key="4">
    <source>
        <dbReference type="ARBA" id="ARBA00023136"/>
    </source>
</evidence>
<keyword evidence="3 5" id="KW-1133">Transmembrane helix</keyword>
<feature type="transmembrane region" description="Helical" evidence="5">
    <location>
        <begin position="220"/>
        <end position="239"/>
    </location>
</feature>
<dbReference type="GO" id="GO:0016020">
    <property type="term" value="C:membrane"/>
    <property type="evidence" value="ECO:0007669"/>
    <property type="project" value="UniProtKB-SubCell"/>
</dbReference>
<dbReference type="AlphaFoldDB" id="A0AAU9JNY6"/>
<keyword evidence="4 5" id="KW-0472">Membrane</keyword>
<keyword evidence="7" id="KW-1185">Reference proteome</keyword>
<dbReference type="InterPro" id="IPR003689">
    <property type="entry name" value="ZIP"/>
</dbReference>
<feature type="transmembrane region" description="Helical" evidence="5">
    <location>
        <begin position="38"/>
        <end position="56"/>
    </location>
</feature>
<accession>A0AAU9JNY6</accession>
<organism evidence="6 7">
    <name type="scientific">Blepharisma stoltei</name>
    <dbReference type="NCBI Taxonomy" id="1481888"/>
    <lineage>
        <taxon>Eukaryota</taxon>
        <taxon>Sar</taxon>
        <taxon>Alveolata</taxon>
        <taxon>Ciliophora</taxon>
        <taxon>Postciliodesmatophora</taxon>
        <taxon>Heterotrichea</taxon>
        <taxon>Heterotrichida</taxon>
        <taxon>Blepharismidae</taxon>
        <taxon>Blepharisma</taxon>
    </lineage>
</organism>
<comment type="caution">
    <text evidence="6">The sequence shown here is derived from an EMBL/GenBank/DDBJ whole genome shotgun (WGS) entry which is preliminary data.</text>
</comment>
<evidence type="ECO:0000256" key="1">
    <source>
        <dbReference type="ARBA" id="ARBA00004141"/>
    </source>
</evidence>
<feature type="transmembrane region" description="Helical" evidence="5">
    <location>
        <begin position="283"/>
        <end position="301"/>
    </location>
</feature>
<evidence type="ECO:0000313" key="7">
    <source>
        <dbReference type="Proteomes" id="UP001162131"/>
    </source>
</evidence>
<protein>
    <submittedName>
        <fullName evidence="6">Uncharacterized protein</fullName>
    </submittedName>
</protein>
<evidence type="ECO:0000256" key="3">
    <source>
        <dbReference type="ARBA" id="ARBA00022989"/>
    </source>
</evidence>
<name>A0AAU9JNY6_9CILI</name>
<keyword evidence="2 5" id="KW-0812">Transmembrane</keyword>
<evidence type="ECO:0000256" key="5">
    <source>
        <dbReference type="SAM" id="Phobius"/>
    </source>
</evidence>